<organism evidence="1 2">
    <name type="scientific">Panicum hallii var. hallii</name>
    <dbReference type="NCBI Taxonomy" id="1504633"/>
    <lineage>
        <taxon>Eukaryota</taxon>
        <taxon>Viridiplantae</taxon>
        <taxon>Streptophyta</taxon>
        <taxon>Embryophyta</taxon>
        <taxon>Tracheophyta</taxon>
        <taxon>Spermatophyta</taxon>
        <taxon>Magnoliopsida</taxon>
        <taxon>Liliopsida</taxon>
        <taxon>Poales</taxon>
        <taxon>Poaceae</taxon>
        <taxon>PACMAD clade</taxon>
        <taxon>Panicoideae</taxon>
        <taxon>Panicodae</taxon>
        <taxon>Paniceae</taxon>
        <taxon>Panicinae</taxon>
        <taxon>Panicum</taxon>
        <taxon>Panicum sect. Panicum</taxon>
    </lineage>
</organism>
<dbReference type="Gramene" id="PUZ71391">
    <property type="protein sequence ID" value="PUZ71391"/>
    <property type="gene ID" value="GQ55_2G309300"/>
</dbReference>
<dbReference type="EMBL" id="CM009750">
    <property type="protein sequence ID" value="PUZ71391.1"/>
    <property type="molecule type" value="Genomic_DNA"/>
</dbReference>
<dbReference type="AlphaFoldDB" id="A0A2T7EU83"/>
<protein>
    <submittedName>
        <fullName evidence="1">Uncharacterized protein</fullName>
    </submittedName>
</protein>
<name>A0A2T7EU83_9POAL</name>
<evidence type="ECO:0000313" key="1">
    <source>
        <dbReference type="EMBL" id="PUZ71391.1"/>
    </source>
</evidence>
<reference evidence="1 2" key="1">
    <citation type="submission" date="2018-04" db="EMBL/GenBank/DDBJ databases">
        <title>WGS assembly of Panicum hallii var. hallii HAL2.</title>
        <authorList>
            <person name="Lovell J."/>
            <person name="Jenkins J."/>
            <person name="Lowry D."/>
            <person name="Mamidi S."/>
            <person name="Sreedasyam A."/>
            <person name="Weng X."/>
            <person name="Barry K."/>
            <person name="Bonette J."/>
            <person name="Campitelli B."/>
            <person name="Daum C."/>
            <person name="Gordon S."/>
            <person name="Gould B."/>
            <person name="Lipzen A."/>
            <person name="MacQueen A."/>
            <person name="Palacio-Mejia J."/>
            <person name="Plott C."/>
            <person name="Shakirov E."/>
            <person name="Shu S."/>
            <person name="Yoshinaga Y."/>
            <person name="Zane M."/>
            <person name="Rokhsar D."/>
            <person name="Grimwood J."/>
            <person name="Schmutz J."/>
            <person name="Juenger T."/>
        </authorList>
    </citation>
    <scope>NUCLEOTIDE SEQUENCE [LARGE SCALE GENOMIC DNA]</scope>
    <source>
        <strain evidence="2">cv. HAL2</strain>
    </source>
</reference>
<evidence type="ECO:0000313" key="2">
    <source>
        <dbReference type="Proteomes" id="UP000244336"/>
    </source>
</evidence>
<sequence>MVIDTLMIHGRPPRMRSTSPLPRSAGCTHGQIQLYKQKLFFHMDMKNYAQRFGNINFCCGGVLGVSVFIIGSTTPRQTDILHCQIKPAARFEGTKRKRSDAACSSGITNFPPPHLGAIEPMLLWANCADRLGRTGSAQLKNGFAGANPAP</sequence>
<keyword evidence="2" id="KW-1185">Reference proteome</keyword>
<dbReference type="Proteomes" id="UP000244336">
    <property type="component" value="Chromosome 2"/>
</dbReference>
<gene>
    <name evidence="1" type="ORF">GQ55_2G309300</name>
</gene>
<proteinExistence type="predicted"/>
<accession>A0A2T7EU83</accession>